<comment type="caution">
    <text evidence="6">The sequence shown here is derived from an EMBL/GenBank/DDBJ whole genome shotgun (WGS) entry which is preliminary data.</text>
</comment>
<feature type="compositionally biased region" description="Pro residues" evidence="1">
    <location>
        <begin position="98"/>
        <end position="110"/>
    </location>
</feature>
<dbReference type="InterPro" id="IPR030942">
    <property type="entry name" value="Mycoplas_M_dom"/>
</dbReference>
<dbReference type="NCBIfam" id="TIGR04524">
    <property type="entry name" value="mycoplas_M_dom"/>
    <property type="match status" value="1"/>
</dbReference>
<feature type="signal peptide" evidence="2">
    <location>
        <begin position="1"/>
        <end position="27"/>
    </location>
</feature>
<feature type="chain" id="PRO_5004154496" description="Immunoglobulin-blocking virulence protein" evidence="2">
    <location>
        <begin position="28"/>
        <end position="756"/>
    </location>
</feature>
<dbReference type="InterPro" id="IPR030941">
    <property type="entry name" value="Predic_Ig_block"/>
</dbReference>
<gene>
    <name evidence="6" type="ORF">MALK_2250</name>
</gene>
<feature type="domain" description="IgG-blocking virulence" evidence="3">
    <location>
        <begin position="350"/>
        <end position="539"/>
    </location>
</feature>
<evidence type="ECO:0000259" key="5">
    <source>
        <dbReference type="Pfam" id="PF26364"/>
    </source>
</evidence>
<dbReference type="InterPro" id="IPR058861">
    <property type="entry name" value="MIB_arm"/>
</dbReference>
<evidence type="ECO:0008006" key="8">
    <source>
        <dbReference type="Google" id="ProtNLM"/>
    </source>
</evidence>
<proteinExistence type="predicted"/>
<dbReference type="Pfam" id="PF26360">
    <property type="entry name" value="MIB_M1"/>
    <property type="match status" value="1"/>
</dbReference>
<feature type="domain" description="Mycoplasma immunoglobulin binding protein M2" evidence="5">
    <location>
        <begin position="550"/>
        <end position="744"/>
    </location>
</feature>
<dbReference type="Pfam" id="PF26361">
    <property type="entry name" value="MIB_arm"/>
    <property type="match status" value="1"/>
</dbReference>
<evidence type="ECO:0000256" key="2">
    <source>
        <dbReference type="SAM" id="SignalP"/>
    </source>
</evidence>
<feature type="compositionally biased region" description="Pro residues" evidence="1">
    <location>
        <begin position="117"/>
        <end position="130"/>
    </location>
</feature>
<dbReference type="InterPro" id="IPR058860">
    <property type="entry name" value="MIB_M2"/>
</dbReference>
<dbReference type="OrthoDB" id="401311at2"/>
<accession>N9UAF4</accession>
<keyword evidence="7" id="KW-1185">Reference proteome</keyword>
<evidence type="ECO:0000313" key="7">
    <source>
        <dbReference type="Proteomes" id="UP000013137"/>
    </source>
</evidence>
<sequence length="756" mass="85605">MKFFKNKKTKILTLSLGLSLISAGAIAGFLFSFNHKNNLGVNYQNFGSNTPEIFSNGVADIKNATISHTDRNLVEAKASVAIEKKEPKIVSSEVIEPQPQPTLVPKPPQPVIKSNPIPTPILPTPKPTPPKVDSKKVSKKTVIIHGVPVEVYAEDPKQRILNESDISAGITNKDPFVHTLVGRIVSIEVTDKLKDAVSNNLVNDDKSGLKRFQSIFLTDDIPLEIDEIKKTNGAFNPDDFFKQNLHYWQRLMDKFIHLLKSPRVKEFLLPNAVAELEKGKQFFSENAKYAWMIKNLDYKKFTKLSSTAQKYLKEGYTATAENAYINENGELDSYSYEPAPGYNNAIVLNEKLNRERRVFHMEGYFGRNPGQIADGEYPGWSKSDVTNQYESIYNITKYDDIKVFELSKINKDGQEEKAIAIEIDASNESGYKKTLDFIKKLNDNKAIITSYRIKNMGKKDPNQAFKEIMKALPDKLPHLELFFDQNATNTASLIELENKEIKELSLFTLGNIHLPQWSINPLALKGVKWINTLDYANNYGMHNAASRIVFDTIAFEESDINNDKNDLANKYKRINDGLRMAYYVRNNERIFQGSFGSGMDPDHDEDGNSYPTRLDFSRAPSIRSLKGLIFKDIFKPSNKPRKLKNLKLFNNKQWYEISTDDLDGAQFDTVMVLGEPSSPPTRIEFSNNQETNSIKITGKNQLSSSALNNLNTLITLSGISRDIWVEEGANALQKQLEDRLYNVKIFSATTENEVFN</sequence>
<dbReference type="eggNOG" id="COG0810">
    <property type="taxonomic scope" value="Bacteria"/>
</dbReference>
<dbReference type="RefSeq" id="WP_002881219.1">
    <property type="nucleotide sequence ID" value="NZ_AMWK01000006.1"/>
</dbReference>
<dbReference type="AlphaFoldDB" id="N9UAF4"/>
<evidence type="ECO:0000313" key="6">
    <source>
        <dbReference type="EMBL" id="ENY53898.1"/>
    </source>
</evidence>
<organism evidence="6 7">
    <name type="scientific">Metamycoplasma alkalescens 14918</name>
    <dbReference type="NCBI Taxonomy" id="1188234"/>
    <lineage>
        <taxon>Bacteria</taxon>
        <taxon>Bacillati</taxon>
        <taxon>Mycoplasmatota</taxon>
        <taxon>Mycoplasmoidales</taxon>
        <taxon>Metamycoplasmataceae</taxon>
        <taxon>Metamycoplasma</taxon>
    </lineage>
</organism>
<dbReference type="NCBIfam" id="TIGR04526">
    <property type="entry name" value="predic_Ig_block"/>
    <property type="match status" value="1"/>
</dbReference>
<dbReference type="Pfam" id="PF26364">
    <property type="entry name" value="MIB_M2"/>
    <property type="match status" value="1"/>
</dbReference>
<keyword evidence="2" id="KW-0732">Signal</keyword>
<evidence type="ECO:0000259" key="3">
    <source>
        <dbReference type="Pfam" id="PF26360"/>
    </source>
</evidence>
<dbReference type="PATRIC" id="fig|1188234.3.peg.212"/>
<feature type="region of interest" description="Disordered" evidence="1">
    <location>
        <begin position="98"/>
        <end position="137"/>
    </location>
</feature>
<feature type="domain" description="Mycoplasma immunoglobulin binding protein arm" evidence="4">
    <location>
        <begin position="190"/>
        <end position="340"/>
    </location>
</feature>
<protein>
    <recommendedName>
        <fullName evidence="8">Immunoglobulin-blocking virulence protein</fullName>
    </recommendedName>
</protein>
<evidence type="ECO:0000256" key="1">
    <source>
        <dbReference type="SAM" id="MobiDB-lite"/>
    </source>
</evidence>
<name>N9UAF4_9BACT</name>
<evidence type="ECO:0000259" key="4">
    <source>
        <dbReference type="Pfam" id="PF26361"/>
    </source>
</evidence>
<dbReference type="Proteomes" id="UP000013137">
    <property type="component" value="Unassembled WGS sequence"/>
</dbReference>
<dbReference type="EMBL" id="AMWK01000006">
    <property type="protein sequence ID" value="ENY53898.1"/>
    <property type="molecule type" value="Genomic_DNA"/>
</dbReference>
<reference evidence="6 7" key="1">
    <citation type="journal article" date="2013" name="Genome Announc.">
        <title>Draft Genome Sequences of Mycoplasma alkalescens, Mycoplasma arginini, and Mycoplasma bovigenitalium, Three Species with Equivocal Pathogenic Status for Cattle.</title>
        <authorList>
            <person name="Manso-Silvan L."/>
            <person name="Tardy F."/>
            <person name="Baranowski E."/>
            <person name="Barre A."/>
            <person name="Blanchard A."/>
            <person name="Breton M."/>
            <person name="Couture C."/>
            <person name="Citti C."/>
            <person name="Dordet-Frisoni E."/>
            <person name="Dupuy V."/>
            <person name="Gaurivaud P."/>
            <person name="Jacob D."/>
            <person name="Lemaitre C."/>
            <person name="Nikolski M."/>
            <person name="Nouvel L.X."/>
            <person name="Poumarat F."/>
            <person name="Thebault P."/>
            <person name="Theil S."/>
            <person name="Thiaucourt F."/>
            <person name="Sirand-Pugnet P."/>
        </authorList>
    </citation>
    <scope>NUCLEOTIDE SEQUENCE [LARGE SCALE GENOMIC DNA]</scope>
    <source>
        <strain evidence="6 7">14918</strain>
    </source>
</reference>